<dbReference type="Proteomes" id="UP000314294">
    <property type="component" value="Unassembled WGS sequence"/>
</dbReference>
<keyword evidence="3" id="KW-1185">Reference proteome</keyword>
<evidence type="ECO:0000256" key="1">
    <source>
        <dbReference type="SAM" id="MobiDB-lite"/>
    </source>
</evidence>
<proteinExistence type="predicted"/>
<sequence length="84" mass="9051">MSSAVGSTPSSLSDGVESLTRRCCCDRQKRESRGGVRGRRSQRAALANQNLSVHPTGQPGHMDTSAVCREKEVEARTSSAVLYE</sequence>
<accession>A0A4Z2ELQ0</accession>
<name>A0A4Z2ELQ0_9TELE</name>
<feature type="region of interest" description="Disordered" evidence="1">
    <location>
        <begin position="1"/>
        <end position="20"/>
    </location>
</feature>
<feature type="region of interest" description="Disordered" evidence="1">
    <location>
        <begin position="29"/>
        <end position="66"/>
    </location>
</feature>
<dbReference type="AlphaFoldDB" id="A0A4Z2ELQ0"/>
<reference evidence="2 3" key="1">
    <citation type="submission" date="2019-03" db="EMBL/GenBank/DDBJ databases">
        <title>First draft genome of Liparis tanakae, snailfish: a comprehensive survey of snailfish specific genes.</title>
        <authorList>
            <person name="Kim W."/>
            <person name="Song I."/>
            <person name="Jeong J.-H."/>
            <person name="Kim D."/>
            <person name="Kim S."/>
            <person name="Ryu S."/>
            <person name="Song J.Y."/>
            <person name="Lee S.K."/>
        </authorList>
    </citation>
    <scope>NUCLEOTIDE SEQUENCE [LARGE SCALE GENOMIC DNA]</scope>
    <source>
        <tissue evidence="2">Muscle</tissue>
    </source>
</reference>
<gene>
    <name evidence="2" type="ORF">EYF80_060156</name>
</gene>
<dbReference type="EMBL" id="SRLO01005328">
    <property type="protein sequence ID" value="TNN29695.1"/>
    <property type="molecule type" value="Genomic_DNA"/>
</dbReference>
<organism evidence="2 3">
    <name type="scientific">Liparis tanakae</name>
    <name type="common">Tanaka's snailfish</name>
    <dbReference type="NCBI Taxonomy" id="230148"/>
    <lineage>
        <taxon>Eukaryota</taxon>
        <taxon>Metazoa</taxon>
        <taxon>Chordata</taxon>
        <taxon>Craniata</taxon>
        <taxon>Vertebrata</taxon>
        <taxon>Euteleostomi</taxon>
        <taxon>Actinopterygii</taxon>
        <taxon>Neopterygii</taxon>
        <taxon>Teleostei</taxon>
        <taxon>Neoteleostei</taxon>
        <taxon>Acanthomorphata</taxon>
        <taxon>Eupercaria</taxon>
        <taxon>Perciformes</taxon>
        <taxon>Cottioidei</taxon>
        <taxon>Cottales</taxon>
        <taxon>Liparidae</taxon>
        <taxon>Liparis</taxon>
    </lineage>
</organism>
<feature type="compositionally biased region" description="Polar residues" evidence="1">
    <location>
        <begin position="1"/>
        <end position="13"/>
    </location>
</feature>
<evidence type="ECO:0000313" key="2">
    <source>
        <dbReference type="EMBL" id="TNN29695.1"/>
    </source>
</evidence>
<comment type="caution">
    <text evidence="2">The sequence shown here is derived from an EMBL/GenBank/DDBJ whole genome shotgun (WGS) entry which is preliminary data.</text>
</comment>
<protein>
    <submittedName>
        <fullName evidence="2">Uncharacterized protein</fullName>
    </submittedName>
</protein>
<evidence type="ECO:0000313" key="3">
    <source>
        <dbReference type="Proteomes" id="UP000314294"/>
    </source>
</evidence>